<feature type="domain" description="LITAF" evidence="8">
    <location>
        <begin position="51"/>
        <end position="132"/>
    </location>
</feature>
<feature type="transmembrane region" description="Helical" evidence="7">
    <location>
        <begin position="90"/>
        <end position="110"/>
    </location>
</feature>
<dbReference type="PROSITE" id="PS51837">
    <property type="entry name" value="LITAF"/>
    <property type="match status" value="1"/>
</dbReference>
<dbReference type="OrthoDB" id="5599753at2759"/>
<feature type="region of interest" description="Disordered" evidence="6">
    <location>
        <begin position="1"/>
        <end position="41"/>
    </location>
</feature>
<keyword evidence="4" id="KW-0862">Zinc</keyword>
<evidence type="ECO:0000256" key="1">
    <source>
        <dbReference type="ARBA" id="ARBA00004170"/>
    </source>
</evidence>
<evidence type="ECO:0000256" key="5">
    <source>
        <dbReference type="ARBA" id="ARBA00023136"/>
    </source>
</evidence>
<dbReference type="InterPro" id="IPR006629">
    <property type="entry name" value="LITAF"/>
</dbReference>
<proteinExistence type="inferred from homology"/>
<feature type="compositionally biased region" description="Low complexity" evidence="6">
    <location>
        <begin position="26"/>
        <end position="41"/>
    </location>
</feature>
<keyword evidence="10" id="KW-1185">Reference proteome</keyword>
<protein>
    <submittedName>
        <fullName evidence="9">LITAF-like zinc ribbon domain-containing protein</fullName>
    </submittedName>
</protein>
<dbReference type="InParanoid" id="A0A5J5EV88"/>
<dbReference type="PANTHER" id="PTHR23292:SF6">
    <property type="entry name" value="FI16602P1-RELATED"/>
    <property type="match status" value="1"/>
</dbReference>
<dbReference type="AlphaFoldDB" id="A0A5J5EV88"/>
<reference evidence="9 10" key="1">
    <citation type="submission" date="2019-09" db="EMBL/GenBank/DDBJ databases">
        <title>Draft genome of the ectomycorrhizal ascomycete Sphaerosporella brunnea.</title>
        <authorList>
            <consortium name="DOE Joint Genome Institute"/>
            <person name="Benucci G.M."/>
            <person name="Marozzi G."/>
            <person name="Antonielli L."/>
            <person name="Sanchez S."/>
            <person name="Marco P."/>
            <person name="Wang X."/>
            <person name="Falini L.B."/>
            <person name="Barry K."/>
            <person name="Haridas S."/>
            <person name="Lipzen A."/>
            <person name="Labutti K."/>
            <person name="Grigoriev I.V."/>
            <person name="Murat C."/>
            <person name="Martin F."/>
            <person name="Albertini E."/>
            <person name="Donnini D."/>
            <person name="Bonito G."/>
        </authorList>
    </citation>
    <scope>NUCLEOTIDE SEQUENCE [LARGE SCALE GENOMIC DNA]</scope>
    <source>
        <strain evidence="9 10">Sb_GMNB300</strain>
    </source>
</reference>
<keyword evidence="3" id="KW-0479">Metal-binding</keyword>
<dbReference type="SMART" id="SM00714">
    <property type="entry name" value="LITAF"/>
    <property type="match status" value="1"/>
</dbReference>
<evidence type="ECO:0000256" key="6">
    <source>
        <dbReference type="SAM" id="MobiDB-lite"/>
    </source>
</evidence>
<evidence type="ECO:0000256" key="2">
    <source>
        <dbReference type="ARBA" id="ARBA00005975"/>
    </source>
</evidence>
<keyword evidence="7" id="KW-0812">Transmembrane</keyword>
<evidence type="ECO:0000313" key="10">
    <source>
        <dbReference type="Proteomes" id="UP000326924"/>
    </source>
</evidence>
<comment type="caution">
    <text evidence="9">The sequence shown here is derived from an EMBL/GenBank/DDBJ whole genome shotgun (WGS) entry which is preliminary data.</text>
</comment>
<evidence type="ECO:0000259" key="8">
    <source>
        <dbReference type="PROSITE" id="PS51837"/>
    </source>
</evidence>
<dbReference type="Pfam" id="PF10601">
    <property type="entry name" value="zf-LITAF-like"/>
    <property type="match status" value="1"/>
</dbReference>
<accession>A0A5J5EV88</accession>
<evidence type="ECO:0000256" key="7">
    <source>
        <dbReference type="SAM" id="Phobius"/>
    </source>
</evidence>
<evidence type="ECO:0000313" key="9">
    <source>
        <dbReference type="EMBL" id="KAA8903577.1"/>
    </source>
</evidence>
<evidence type="ECO:0000256" key="3">
    <source>
        <dbReference type="ARBA" id="ARBA00022723"/>
    </source>
</evidence>
<sequence>MEYSQQPQQGIPMVPQQPAPVYEKAPQQQAYPQQQQHVPMQPQPMVQAQGHQYLTAMPLGALSRSPAPVDCPSCGVRGLTTCAYQSGDSAHLWALIFCFLICAPCIPYVVKSFKDVQHSCGSCGVPLALWHKSGGVDILIFS</sequence>
<comment type="subcellular location">
    <subcellularLocation>
        <location evidence="1">Membrane</location>
        <topology evidence="1">Peripheral membrane protein</topology>
    </subcellularLocation>
</comment>
<comment type="similarity">
    <text evidence="2">Belongs to the CDIP1/LITAF family.</text>
</comment>
<dbReference type="PANTHER" id="PTHR23292">
    <property type="entry name" value="LIPOPOLYSACCHARIDE-INDUCED TUMOR NECROSIS FACTOR-ALPHA FACTOR"/>
    <property type="match status" value="1"/>
</dbReference>
<organism evidence="9 10">
    <name type="scientific">Sphaerosporella brunnea</name>
    <dbReference type="NCBI Taxonomy" id="1250544"/>
    <lineage>
        <taxon>Eukaryota</taxon>
        <taxon>Fungi</taxon>
        <taxon>Dikarya</taxon>
        <taxon>Ascomycota</taxon>
        <taxon>Pezizomycotina</taxon>
        <taxon>Pezizomycetes</taxon>
        <taxon>Pezizales</taxon>
        <taxon>Pyronemataceae</taxon>
        <taxon>Sphaerosporella</taxon>
    </lineage>
</organism>
<dbReference type="EMBL" id="VXIS01000116">
    <property type="protein sequence ID" value="KAA8903577.1"/>
    <property type="molecule type" value="Genomic_DNA"/>
</dbReference>
<dbReference type="InterPro" id="IPR037519">
    <property type="entry name" value="LITAF_fam"/>
</dbReference>
<evidence type="ECO:0000256" key="4">
    <source>
        <dbReference type="ARBA" id="ARBA00022833"/>
    </source>
</evidence>
<dbReference type="Proteomes" id="UP000326924">
    <property type="component" value="Unassembled WGS sequence"/>
</dbReference>
<gene>
    <name evidence="9" type="ORF">FN846DRAFT_953814</name>
</gene>
<name>A0A5J5EV88_9PEZI</name>
<keyword evidence="7" id="KW-1133">Transmembrane helix</keyword>
<dbReference type="GO" id="GO:0008270">
    <property type="term" value="F:zinc ion binding"/>
    <property type="evidence" value="ECO:0007669"/>
    <property type="project" value="TreeGrafter"/>
</dbReference>
<keyword evidence="5 7" id="KW-0472">Membrane</keyword>
<dbReference type="GO" id="GO:0016020">
    <property type="term" value="C:membrane"/>
    <property type="evidence" value="ECO:0007669"/>
    <property type="project" value="UniProtKB-SubCell"/>
</dbReference>